<evidence type="ECO:0000256" key="1">
    <source>
        <dbReference type="ARBA" id="ARBA00004370"/>
    </source>
</evidence>
<keyword evidence="8" id="KW-1185">Reference proteome</keyword>
<name>A0A8S3YXD9_9EUPU</name>
<dbReference type="PROSITE" id="PS50262">
    <property type="entry name" value="G_PROTEIN_RECEP_F1_2"/>
    <property type="match status" value="1"/>
</dbReference>
<evidence type="ECO:0000256" key="2">
    <source>
        <dbReference type="ARBA" id="ARBA00022692"/>
    </source>
</evidence>
<feature type="transmembrane region" description="Helical" evidence="5">
    <location>
        <begin position="220"/>
        <end position="245"/>
    </location>
</feature>
<feature type="transmembrane region" description="Helical" evidence="5">
    <location>
        <begin position="164"/>
        <end position="187"/>
    </location>
</feature>
<dbReference type="GO" id="GO:0008528">
    <property type="term" value="F:G protein-coupled peptide receptor activity"/>
    <property type="evidence" value="ECO:0007669"/>
    <property type="project" value="InterPro"/>
</dbReference>
<dbReference type="EMBL" id="CAJHNH020001178">
    <property type="protein sequence ID" value="CAG5121867.1"/>
    <property type="molecule type" value="Genomic_DNA"/>
</dbReference>
<feature type="domain" description="G-protein coupled receptors family 1 profile" evidence="6">
    <location>
        <begin position="59"/>
        <end position="330"/>
    </location>
</feature>
<dbReference type="Gene3D" id="1.20.1070.10">
    <property type="entry name" value="Rhodopsin 7-helix transmembrane proteins"/>
    <property type="match status" value="1"/>
</dbReference>
<sequence>MLVHISRLQRVLLPPTFFLRVRVDACLFIKQFFVWQVQQNYKKAHAYLSLVICTYGVITNIINIVVLTKPKMRNSINCILTGVAVADTITMTSYIPFAYFYYLMNPDTRIVSLPWNTFLAVHMNLTLISHTSSIWLGVIMAAMRYFFVRPTTRGAQTLDCRSTLPVILITFLGAVLLIIPNCLATGLEPCYNNATGLVNWHLSLPSFGQGGNTLHTITFFIYPVAGKIVPCTLISIFGGLLLHTLRETDKRSRRLKGESSSGNNGHSQTRRTTIMLLAIIALYLISEIPQSILVLLCIFVQDFFTDVYGLLGDFIDLLTLLNTAFNFITYIAMSSQFRNTLVEVSLAWANTLLCQTWSSNSVSSSPKSPKSKPTAV</sequence>
<dbReference type="InterPro" id="IPR017452">
    <property type="entry name" value="GPCR_Rhodpsn_7TM"/>
</dbReference>
<dbReference type="PANTHER" id="PTHR46273">
    <property type="entry name" value="MYOSUPPRESSIN RECEPTOR 1, ISOFORM B-RELATED"/>
    <property type="match status" value="1"/>
</dbReference>
<dbReference type="Pfam" id="PF10324">
    <property type="entry name" value="7TM_GPCR_Srw"/>
    <property type="match status" value="1"/>
</dbReference>
<feature type="transmembrane region" description="Helical" evidence="5">
    <location>
        <begin position="122"/>
        <end position="143"/>
    </location>
</feature>
<feature type="transmembrane region" description="Helical" evidence="5">
    <location>
        <begin position="274"/>
        <end position="301"/>
    </location>
</feature>
<protein>
    <recommendedName>
        <fullName evidence="6">G-protein coupled receptors family 1 profile domain-containing protein</fullName>
    </recommendedName>
</protein>
<keyword evidence="2 5" id="KW-0812">Transmembrane</keyword>
<organism evidence="7 8">
    <name type="scientific">Candidula unifasciata</name>
    <dbReference type="NCBI Taxonomy" id="100452"/>
    <lineage>
        <taxon>Eukaryota</taxon>
        <taxon>Metazoa</taxon>
        <taxon>Spiralia</taxon>
        <taxon>Lophotrochozoa</taxon>
        <taxon>Mollusca</taxon>
        <taxon>Gastropoda</taxon>
        <taxon>Heterobranchia</taxon>
        <taxon>Euthyneura</taxon>
        <taxon>Panpulmonata</taxon>
        <taxon>Eupulmonata</taxon>
        <taxon>Stylommatophora</taxon>
        <taxon>Helicina</taxon>
        <taxon>Helicoidea</taxon>
        <taxon>Geomitridae</taxon>
        <taxon>Candidula</taxon>
    </lineage>
</organism>
<keyword evidence="4 5" id="KW-0472">Membrane</keyword>
<evidence type="ECO:0000313" key="8">
    <source>
        <dbReference type="Proteomes" id="UP000678393"/>
    </source>
</evidence>
<feature type="transmembrane region" description="Helical" evidence="5">
    <location>
        <begin position="46"/>
        <end position="67"/>
    </location>
</feature>
<evidence type="ECO:0000256" key="5">
    <source>
        <dbReference type="SAM" id="Phobius"/>
    </source>
</evidence>
<dbReference type="AlphaFoldDB" id="A0A8S3YXD9"/>
<feature type="transmembrane region" description="Helical" evidence="5">
    <location>
        <begin position="79"/>
        <end position="102"/>
    </location>
</feature>
<accession>A0A8S3YXD9</accession>
<evidence type="ECO:0000256" key="3">
    <source>
        <dbReference type="ARBA" id="ARBA00022989"/>
    </source>
</evidence>
<proteinExistence type="predicted"/>
<dbReference type="PANTHER" id="PTHR46273:SF11">
    <property type="entry name" value="G-PROTEIN COUPLED RECEPTORS FAMILY 1 PROFILE DOMAIN-CONTAINING PROTEIN"/>
    <property type="match status" value="1"/>
</dbReference>
<dbReference type="InterPro" id="IPR000276">
    <property type="entry name" value="GPCR_Rhodpsn"/>
</dbReference>
<keyword evidence="3 5" id="KW-1133">Transmembrane helix</keyword>
<feature type="transmembrane region" description="Helical" evidence="5">
    <location>
        <begin position="307"/>
        <end position="328"/>
    </location>
</feature>
<dbReference type="InterPro" id="IPR019427">
    <property type="entry name" value="7TM_GPCR_serpentine_rcpt_Srw"/>
</dbReference>
<evidence type="ECO:0000259" key="6">
    <source>
        <dbReference type="PROSITE" id="PS50262"/>
    </source>
</evidence>
<evidence type="ECO:0000313" key="7">
    <source>
        <dbReference type="EMBL" id="CAG5121867.1"/>
    </source>
</evidence>
<evidence type="ECO:0000256" key="4">
    <source>
        <dbReference type="ARBA" id="ARBA00023136"/>
    </source>
</evidence>
<dbReference type="PRINTS" id="PR00237">
    <property type="entry name" value="GPCRRHODOPSN"/>
</dbReference>
<comment type="caution">
    <text evidence="7">The sequence shown here is derived from an EMBL/GenBank/DDBJ whole genome shotgun (WGS) entry which is preliminary data.</text>
</comment>
<reference evidence="7" key="1">
    <citation type="submission" date="2021-04" db="EMBL/GenBank/DDBJ databases">
        <authorList>
            <consortium name="Molecular Ecology Group"/>
        </authorList>
    </citation>
    <scope>NUCLEOTIDE SEQUENCE</scope>
</reference>
<gene>
    <name evidence="7" type="ORF">CUNI_LOCUS7425</name>
</gene>
<dbReference type="GO" id="GO:0005886">
    <property type="term" value="C:plasma membrane"/>
    <property type="evidence" value="ECO:0007669"/>
    <property type="project" value="TreeGrafter"/>
</dbReference>
<dbReference type="CDD" id="cd14978">
    <property type="entry name" value="7tmA_FMRFamide_R-like"/>
    <property type="match status" value="1"/>
</dbReference>
<dbReference type="SUPFAM" id="SSF81321">
    <property type="entry name" value="Family A G protein-coupled receptor-like"/>
    <property type="match status" value="1"/>
</dbReference>
<comment type="subcellular location">
    <subcellularLocation>
        <location evidence="1">Membrane</location>
    </subcellularLocation>
</comment>
<dbReference type="InterPro" id="IPR053219">
    <property type="entry name" value="GPCR_Dmsr-1"/>
</dbReference>
<dbReference type="OrthoDB" id="5864054at2759"/>
<dbReference type="Proteomes" id="UP000678393">
    <property type="component" value="Unassembled WGS sequence"/>
</dbReference>